<dbReference type="Proteomes" id="UP001596380">
    <property type="component" value="Unassembled WGS sequence"/>
</dbReference>
<name>A0ABW2C9K4_9ACTN</name>
<dbReference type="Gene3D" id="3.40.710.10">
    <property type="entry name" value="DD-peptidase/beta-lactamase superfamily"/>
    <property type="match status" value="1"/>
</dbReference>
<dbReference type="GO" id="GO:0008800">
    <property type="term" value="F:beta-lactamase activity"/>
    <property type="evidence" value="ECO:0007669"/>
    <property type="project" value="UniProtKB-EC"/>
</dbReference>
<dbReference type="PANTHER" id="PTHR35333">
    <property type="entry name" value="BETA-LACTAMASE"/>
    <property type="match status" value="1"/>
</dbReference>
<dbReference type="PROSITE" id="PS00146">
    <property type="entry name" value="BETA_LACTAMASE_A"/>
    <property type="match status" value="1"/>
</dbReference>
<dbReference type="PRINTS" id="PR00118">
    <property type="entry name" value="BLACTAMASEA"/>
</dbReference>
<feature type="signal peptide" evidence="6">
    <location>
        <begin position="1"/>
        <end position="27"/>
    </location>
</feature>
<dbReference type="NCBIfam" id="NF033103">
    <property type="entry name" value="bla_class_A"/>
    <property type="match status" value="1"/>
</dbReference>
<feature type="domain" description="Beta-lactamase class A catalytic" evidence="7">
    <location>
        <begin position="73"/>
        <end position="293"/>
    </location>
</feature>
<evidence type="ECO:0000313" key="8">
    <source>
        <dbReference type="EMBL" id="MFC6878144.1"/>
    </source>
</evidence>
<proteinExistence type="inferred from homology"/>
<evidence type="ECO:0000256" key="1">
    <source>
        <dbReference type="ARBA" id="ARBA00009009"/>
    </source>
</evidence>
<dbReference type="PROSITE" id="PS51257">
    <property type="entry name" value="PROKAR_LIPOPROTEIN"/>
    <property type="match status" value="1"/>
</dbReference>
<evidence type="ECO:0000256" key="3">
    <source>
        <dbReference type="ARBA" id="ARBA00022801"/>
    </source>
</evidence>
<dbReference type="PANTHER" id="PTHR35333:SF3">
    <property type="entry name" value="BETA-LACTAMASE-TYPE TRANSPEPTIDASE FOLD CONTAINING PROTEIN"/>
    <property type="match status" value="1"/>
</dbReference>
<evidence type="ECO:0000256" key="2">
    <source>
        <dbReference type="ARBA" id="ARBA00012865"/>
    </source>
</evidence>
<keyword evidence="9" id="KW-1185">Reference proteome</keyword>
<evidence type="ECO:0000256" key="6">
    <source>
        <dbReference type="SAM" id="SignalP"/>
    </source>
</evidence>
<dbReference type="InterPro" id="IPR045155">
    <property type="entry name" value="Beta-lactam_cat"/>
</dbReference>
<dbReference type="RefSeq" id="WP_160820181.1">
    <property type="nucleotide sequence ID" value="NZ_JBHSXE010000001.1"/>
</dbReference>
<sequence>MRQPSRPTSWKLLGTAALAGAVLFGSAGCGAGTSPAEQKNGASKVASVSATVDGAAVQRELRRLEASYKGRIGAYAVDTGTGRVVSHRADERFGFASTFKSMAAAAVLRKARTSDPGLMDRRLHWTRADVLDYSPITEKHVEDGLTVAEVCAAAVEYSDNTAGNLLLEQIGGPAGLTRYLRSLKDPVSRLDHFEPELNPWKPGQKHDTTTPAAVGRDLSEVTLGRSVPAPDRARLIGWLKGNTTGDKRIRAGLPKGWTVGDKTGTGGTYGTANDIAVAWPPSGGAPIVLAIYTNRRAADGEADDAVVARTATILARGLGAVR</sequence>
<dbReference type="InterPro" id="IPR023650">
    <property type="entry name" value="Beta-lactam_class-A_AS"/>
</dbReference>
<reference evidence="9" key="1">
    <citation type="journal article" date="2019" name="Int. J. Syst. Evol. Microbiol.">
        <title>The Global Catalogue of Microorganisms (GCM) 10K type strain sequencing project: providing services to taxonomists for standard genome sequencing and annotation.</title>
        <authorList>
            <consortium name="The Broad Institute Genomics Platform"/>
            <consortium name="The Broad Institute Genome Sequencing Center for Infectious Disease"/>
            <person name="Wu L."/>
            <person name="Ma J."/>
        </authorList>
    </citation>
    <scope>NUCLEOTIDE SEQUENCE [LARGE SCALE GENOMIC DNA]</scope>
    <source>
        <strain evidence="9">JCM 3369</strain>
    </source>
</reference>
<comment type="catalytic activity">
    <reaction evidence="5">
        <text>a beta-lactam + H2O = a substituted beta-amino acid</text>
        <dbReference type="Rhea" id="RHEA:20401"/>
        <dbReference type="ChEBI" id="CHEBI:15377"/>
        <dbReference type="ChEBI" id="CHEBI:35627"/>
        <dbReference type="ChEBI" id="CHEBI:140347"/>
        <dbReference type="EC" id="3.5.2.6"/>
    </reaction>
</comment>
<dbReference type="InterPro" id="IPR012338">
    <property type="entry name" value="Beta-lactam/transpept-like"/>
</dbReference>
<evidence type="ECO:0000256" key="4">
    <source>
        <dbReference type="ARBA" id="ARBA00023251"/>
    </source>
</evidence>
<organism evidence="8 9">
    <name type="scientific">Actinomadura yumaensis</name>
    <dbReference type="NCBI Taxonomy" id="111807"/>
    <lineage>
        <taxon>Bacteria</taxon>
        <taxon>Bacillati</taxon>
        <taxon>Actinomycetota</taxon>
        <taxon>Actinomycetes</taxon>
        <taxon>Streptosporangiales</taxon>
        <taxon>Thermomonosporaceae</taxon>
        <taxon>Actinomadura</taxon>
    </lineage>
</organism>
<comment type="caution">
    <text evidence="8">The sequence shown here is derived from an EMBL/GenBank/DDBJ whole genome shotgun (WGS) entry which is preliminary data.</text>
</comment>
<evidence type="ECO:0000313" key="9">
    <source>
        <dbReference type="Proteomes" id="UP001596380"/>
    </source>
</evidence>
<dbReference type="Pfam" id="PF13354">
    <property type="entry name" value="Beta-lactamase2"/>
    <property type="match status" value="1"/>
</dbReference>
<dbReference type="SUPFAM" id="SSF56601">
    <property type="entry name" value="beta-lactamase/transpeptidase-like"/>
    <property type="match status" value="1"/>
</dbReference>
<gene>
    <name evidence="8" type="primary">bla</name>
    <name evidence="8" type="ORF">ACFQKB_00035</name>
</gene>
<keyword evidence="4 5" id="KW-0046">Antibiotic resistance</keyword>
<evidence type="ECO:0000259" key="7">
    <source>
        <dbReference type="Pfam" id="PF13354"/>
    </source>
</evidence>
<dbReference type="InterPro" id="IPR000871">
    <property type="entry name" value="Beta-lactam_class-A"/>
</dbReference>
<dbReference type="EC" id="3.5.2.6" evidence="2 5"/>
<dbReference type="EMBL" id="JBHSXS010000001">
    <property type="protein sequence ID" value="MFC6878144.1"/>
    <property type="molecule type" value="Genomic_DNA"/>
</dbReference>
<accession>A0ABW2C9K4</accession>
<feature type="chain" id="PRO_5046714483" description="Beta-lactamase" evidence="6">
    <location>
        <begin position="28"/>
        <end position="322"/>
    </location>
</feature>
<protein>
    <recommendedName>
        <fullName evidence="2 5">Beta-lactamase</fullName>
        <ecNumber evidence="2 5">3.5.2.6</ecNumber>
    </recommendedName>
</protein>
<comment type="similarity">
    <text evidence="1 5">Belongs to the class-A beta-lactamase family.</text>
</comment>
<keyword evidence="6" id="KW-0732">Signal</keyword>
<keyword evidence="3 5" id="KW-0378">Hydrolase</keyword>
<evidence type="ECO:0000256" key="5">
    <source>
        <dbReference type="RuleBase" id="RU361140"/>
    </source>
</evidence>